<dbReference type="PANTHER" id="PTHR30486:SF6">
    <property type="entry name" value="TYPE IV PILUS RETRACTATION ATPASE PILT"/>
    <property type="match status" value="1"/>
</dbReference>
<proteinExistence type="inferred from homology"/>
<dbReference type="InterPro" id="IPR027417">
    <property type="entry name" value="P-loop_NTPase"/>
</dbReference>
<evidence type="ECO:0000313" key="3">
    <source>
        <dbReference type="EMBL" id="RJP16210.1"/>
    </source>
</evidence>
<sequence>MDKFLHFLVNHEGSDLMLASGSKPMLRVHGDLFALDYGNGESILSTEQTRNLIYEILSDEQIRRFERSGDLDFAYEVPDCARFRCNIYRQTKGVGIVLRTIPTKIKTIEELGLPAGVKQLARSTRGFILVTGPTGSGKTTTLAAMIDLINHERHSHIVTIEEPIEYVHKNIRSLITQREVGLHTHSFKAALRSAVRQDPDIILVGEMRDLDTISMALTTAEMGALVFGTLHTTSAAKTVNRIIDVFPFEERNRIRALLAEALTGVVAQQLLKRSDNKGRVAVAEIMIGTSAISNTIREGKIEQMVSIMETGKKHGMQMLDEHLTQLVQECTITPKAARRLASNKALFT</sequence>
<reference evidence="3 4" key="1">
    <citation type="journal article" date="2017" name="ISME J.">
        <title>Energy and carbon metabolisms in a deep terrestrial subsurface fluid microbial community.</title>
        <authorList>
            <person name="Momper L."/>
            <person name="Jungbluth S.P."/>
            <person name="Lee M.D."/>
            <person name="Amend J.P."/>
        </authorList>
    </citation>
    <scope>NUCLEOTIDE SEQUENCE [LARGE SCALE GENOMIC DNA]</scope>
    <source>
        <strain evidence="3">SURF_5</strain>
    </source>
</reference>
<dbReference type="AlphaFoldDB" id="A0A3A4NGW7"/>
<dbReference type="Proteomes" id="UP000265882">
    <property type="component" value="Unassembled WGS sequence"/>
</dbReference>
<dbReference type="Gene3D" id="3.30.450.90">
    <property type="match status" value="1"/>
</dbReference>
<evidence type="ECO:0000256" key="1">
    <source>
        <dbReference type="ARBA" id="ARBA00006611"/>
    </source>
</evidence>
<dbReference type="PROSITE" id="PS00662">
    <property type="entry name" value="T2SP_E"/>
    <property type="match status" value="1"/>
</dbReference>
<dbReference type="Gene3D" id="3.40.50.300">
    <property type="entry name" value="P-loop containing nucleotide triphosphate hydrolases"/>
    <property type="match status" value="1"/>
</dbReference>
<dbReference type="SUPFAM" id="SSF52540">
    <property type="entry name" value="P-loop containing nucleoside triphosphate hydrolases"/>
    <property type="match status" value="1"/>
</dbReference>
<dbReference type="EMBL" id="QZKU01000128">
    <property type="protein sequence ID" value="RJP16210.1"/>
    <property type="molecule type" value="Genomic_DNA"/>
</dbReference>
<accession>A0A3A4NGW7</accession>
<dbReference type="SMART" id="SM00382">
    <property type="entry name" value="AAA"/>
    <property type="match status" value="1"/>
</dbReference>
<dbReference type="PANTHER" id="PTHR30486">
    <property type="entry name" value="TWITCHING MOTILITY PROTEIN PILT"/>
    <property type="match status" value="1"/>
</dbReference>
<dbReference type="GO" id="GO:0016887">
    <property type="term" value="F:ATP hydrolysis activity"/>
    <property type="evidence" value="ECO:0007669"/>
    <property type="project" value="InterPro"/>
</dbReference>
<evidence type="ECO:0000313" key="4">
    <source>
        <dbReference type="Proteomes" id="UP000265882"/>
    </source>
</evidence>
<protein>
    <submittedName>
        <fullName evidence="3">Type IV pilus twitching motility protein PilT</fullName>
    </submittedName>
</protein>
<name>A0A3A4NGW7_ABYX5</name>
<dbReference type="InterPro" id="IPR050921">
    <property type="entry name" value="T4SS_GSP_E_ATPase"/>
</dbReference>
<dbReference type="Pfam" id="PF00437">
    <property type="entry name" value="T2SSE"/>
    <property type="match status" value="1"/>
</dbReference>
<dbReference type="InterPro" id="IPR006321">
    <property type="entry name" value="PilT/PilU"/>
</dbReference>
<feature type="domain" description="Bacterial type II secretion system protein E" evidence="2">
    <location>
        <begin position="195"/>
        <end position="209"/>
    </location>
</feature>
<comment type="similarity">
    <text evidence="1">Belongs to the GSP E family.</text>
</comment>
<organism evidence="3 4">
    <name type="scientific">Abyssobacteria bacterium (strain SURF_5)</name>
    <dbReference type="NCBI Taxonomy" id="2093360"/>
    <lineage>
        <taxon>Bacteria</taxon>
        <taxon>Pseudomonadati</taxon>
        <taxon>Candidatus Hydrogenedentota</taxon>
        <taxon>Candidatus Abyssobacteria</taxon>
    </lineage>
</organism>
<dbReference type="NCBIfam" id="TIGR01420">
    <property type="entry name" value="pilT_fam"/>
    <property type="match status" value="1"/>
</dbReference>
<dbReference type="GO" id="GO:0005524">
    <property type="term" value="F:ATP binding"/>
    <property type="evidence" value="ECO:0007669"/>
    <property type="project" value="InterPro"/>
</dbReference>
<dbReference type="CDD" id="cd01131">
    <property type="entry name" value="PilT"/>
    <property type="match status" value="1"/>
</dbReference>
<comment type="caution">
    <text evidence="3">The sequence shown here is derived from an EMBL/GenBank/DDBJ whole genome shotgun (WGS) entry which is preliminary data.</text>
</comment>
<evidence type="ECO:0000259" key="2">
    <source>
        <dbReference type="PROSITE" id="PS00662"/>
    </source>
</evidence>
<dbReference type="InterPro" id="IPR001482">
    <property type="entry name" value="T2SS/T4SS_dom"/>
</dbReference>
<gene>
    <name evidence="3" type="ORF">C4520_19130</name>
</gene>
<dbReference type="InterPro" id="IPR003593">
    <property type="entry name" value="AAA+_ATPase"/>
</dbReference>